<dbReference type="AlphaFoldDB" id="A0A3G8JQ67"/>
<organism evidence="1 2">
    <name type="scientific">Gordonia insulae</name>
    <dbReference type="NCBI Taxonomy" id="2420509"/>
    <lineage>
        <taxon>Bacteria</taxon>
        <taxon>Bacillati</taxon>
        <taxon>Actinomycetota</taxon>
        <taxon>Actinomycetes</taxon>
        <taxon>Mycobacteriales</taxon>
        <taxon>Gordoniaceae</taxon>
        <taxon>Gordonia</taxon>
    </lineage>
</organism>
<evidence type="ECO:0000313" key="1">
    <source>
        <dbReference type="EMBL" id="AZG46300.1"/>
    </source>
</evidence>
<dbReference type="KEGG" id="gom:D7316_02901"/>
<reference evidence="1 2" key="1">
    <citation type="submission" date="2018-11" db="EMBL/GenBank/DDBJ databases">
        <title>Gordonia insulae sp. nov., isolated from an island soil.</title>
        <authorList>
            <person name="Kim Y.S."/>
            <person name="Kim S.B."/>
        </authorList>
    </citation>
    <scope>NUCLEOTIDE SEQUENCE [LARGE SCALE GENOMIC DNA]</scope>
    <source>
        <strain evidence="1 2">MMS17-SY073</strain>
    </source>
</reference>
<dbReference type="RefSeq" id="WP_232016916.1">
    <property type="nucleotide sequence ID" value="NZ_CP033972.1"/>
</dbReference>
<dbReference type="Proteomes" id="UP000271469">
    <property type="component" value="Chromosome"/>
</dbReference>
<protein>
    <submittedName>
        <fullName evidence="1">Uncharacterized protein</fullName>
    </submittedName>
</protein>
<sequence length="219" mass="24542">MAGNRGIYFKGWSAVTRHSTPWLPHEELPALDDDVWELYDGSNDWAQSRDLAAEHPDRLAALQRLWLIEAVKYNVLPIDDRRFERLNATIAGRPQLIRGTSQVLFPGMKRLSEHSVIDVKNRSFTVTAALQIPDDRPVNGVIIAQGGRFGGWAVYVVDGCSRFVYNLLHMQEFTTSSDEPLASGAHQVRIEVVQIDVGAHDHTHLIDPADVARVAISRQ</sequence>
<dbReference type="SUPFAM" id="SSF53649">
    <property type="entry name" value="Alkaline phosphatase-like"/>
    <property type="match status" value="1"/>
</dbReference>
<name>A0A3G8JQ67_9ACTN</name>
<gene>
    <name evidence="1" type="ORF">D7316_02901</name>
</gene>
<proteinExistence type="predicted"/>
<dbReference type="InterPro" id="IPR017850">
    <property type="entry name" value="Alkaline_phosphatase_core_sf"/>
</dbReference>
<accession>A0A3G8JQ67</accession>
<evidence type="ECO:0000313" key="2">
    <source>
        <dbReference type="Proteomes" id="UP000271469"/>
    </source>
</evidence>
<keyword evidence="2" id="KW-1185">Reference proteome</keyword>
<dbReference type="EMBL" id="CP033972">
    <property type="protein sequence ID" value="AZG46300.1"/>
    <property type="molecule type" value="Genomic_DNA"/>
</dbReference>
<dbReference type="Gene3D" id="3.30.1120.10">
    <property type="match status" value="1"/>
</dbReference>